<keyword evidence="1" id="KW-0472">Membrane</keyword>
<proteinExistence type="predicted"/>
<dbReference type="Proteomes" id="UP000238479">
    <property type="component" value="Chromosome 3"/>
</dbReference>
<keyword evidence="3" id="KW-1185">Reference proteome</keyword>
<evidence type="ECO:0000256" key="1">
    <source>
        <dbReference type="SAM" id="Phobius"/>
    </source>
</evidence>
<gene>
    <name evidence="2" type="ORF">RchiOBHm_Chr3g0469721</name>
</gene>
<keyword evidence="1" id="KW-1133">Transmembrane helix</keyword>
<sequence>MTMFGTIGVGLQGPCLVGYMLVSCLEFMGFKGEKSLTYSCHYLLLSLISICDYLLVSFCFINNLCFSFILGLFIEITFKKILCNIEDNVKFKCGGIVCYCFMIK</sequence>
<evidence type="ECO:0000313" key="2">
    <source>
        <dbReference type="EMBL" id="PRQ43555.1"/>
    </source>
</evidence>
<dbReference type="AlphaFoldDB" id="A0A2P6RAU5"/>
<keyword evidence="1" id="KW-0812">Transmembrane</keyword>
<name>A0A2P6RAU5_ROSCH</name>
<reference evidence="2 3" key="1">
    <citation type="journal article" date="2018" name="Nat. Genet.">
        <title>The Rosa genome provides new insights in the design of modern roses.</title>
        <authorList>
            <person name="Bendahmane M."/>
        </authorList>
    </citation>
    <scope>NUCLEOTIDE SEQUENCE [LARGE SCALE GENOMIC DNA]</scope>
    <source>
        <strain evidence="3">cv. Old Blush</strain>
    </source>
</reference>
<protein>
    <submittedName>
        <fullName evidence="2">Uncharacterized protein</fullName>
    </submittedName>
</protein>
<organism evidence="2 3">
    <name type="scientific">Rosa chinensis</name>
    <name type="common">China rose</name>
    <dbReference type="NCBI Taxonomy" id="74649"/>
    <lineage>
        <taxon>Eukaryota</taxon>
        <taxon>Viridiplantae</taxon>
        <taxon>Streptophyta</taxon>
        <taxon>Embryophyta</taxon>
        <taxon>Tracheophyta</taxon>
        <taxon>Spermatophyta</taxon>
        <taxon>Magnoliopsida</taxon>
        <taxon>eudicotyledons</taxon>
        <taxon>Gunneridae</taxon>
        <taxon>Pentapetalae</taxon>
        <taxon>rosids</taxon>
        <taxon>fabids</taxon>
        <taxon>Rosales</taxon>
        <taxon>Rosaceae</taxon>
        <taxon>Rosoideae</taxon>
        <taxon>Rosoideae incertae sedis</taxon>
        <taxon>Rosa</taxon>
    </lineage>
</organism>
<accession>A0A2P6RAU5</accession>
<dbReference type="EMBL" id="PDCK01000041">
    <property type="protein sequence ID" value="PRQ43555.1"/>
    <property type="molecule type" value="Genomic_DNA"/>
</dbReference>
<evidence type="ECO:0000313" key="3">
    <source>
        <dbReference type="Proteomes" id="UP000238479"/>
    </source>
</evidence>
<feature type="transmembrane region" description="Helical" evidence="1">
    <location>
        <begin position="42"/>
        <end position="74"/>
    </location>
</feature>
<feature type="transmembrane region" description="Helical" evidence="1">
    <location>
        <begin position="6"/>
        <end position="30"/>
    </location>
</feature>
<dbReference type="Gramene" id="PRQ43555">
    <property type="protein sequence ID" value="PRQ43555"/>
    <property type="gene ID" value="RchiOBHm_Chr3g0469721"/>
</dbReference>
<comment type="caution">
    <text evidence="2">The sequence shown here is derived from an EMBL/GenBank/DDBJ whole genome shotgun (WGS) entry which is preliminary data.</text>
</comment>